<feature type="binding site" evidence="5">
    <location>
        <position position="262"/>
    </location>
    <ligand>
        <name>isopentenyl diphosphate</name>
        <dbReference type="ChEBI" id="CHEBI:128769"/>
    </ligand>
</feature>
<sequence length="288" mass="31503">MKIIRASDLGMCFGVRDALQMTRQIPDPTQVTIHGELVHNPRVIHQLSRAGFQQAAENDRSAMASTPQVLITAHGISDAERKRLRAAGKQLIDTTCPLVRRVHEAAVQLAAEGRHVLLIGKPGHIEVLGIIEDLESYDVIASPQDVRAYESETLGVICQTTMPMQAVDEIRACISRRNPHADIRFIDTVCHPTKRRQQAMSELIRQVDAVVVVGGRNSNNTRRLAELCQQHGVPAVHVTCADEIDPTWFGDAETVGLTAGTSTLDETINEVHERLEAIAASKVPTDAG</sequence>
<comment type="pathway">
    <text evidence="5">Isoprenoid biosynthesis; dimethylallyl diphosphate biosynthesis; dimethylallyl diphosphate from (2E)-4-hydroxy-3-methylbutenyl diphosphate: step 1/1.</text>
</comment>
<evidence type="ECO:0000256" key="5">
    <source>
        <dbReference type="HAMAP-Rule" id="MF_00191"/>
    </source>
</evidence>
<comment type="caution">
    <text evidence="5">Lacks conserved residue(s) required for the propagation of feature annotation.</text>
</comment>
<proteinExistence type="inferred from homology"/>
<dbReference type="EC" id="1.17.7.4" evidence="5"/>
<comment type="cofactor">
    <cofactor evidence="5">
        <name>[4Fe-4S] cluster</name>
        <dbReference type="ChEBI" id="CHEBI:49883"/>
    </cofactor>
    <text evidence="5">Binds 1 [4Fe-4S] cluster per subunit.</text>
</comment>
<feature type="binding site" evidence="5">
    <location>
        <position position="160"/>
    </location>
    <ligand>
        <name>(2E)-4-hydroxy-3-methylbut-2-enyl diphosphate</name>
        <dbReference type="ChEBI" id="CHEBI:128753"/>
    </ligand>
</feature>
<dbReference type="EMBL" id="VWOX01000003">
    <property type="protein sequence ID" value="KAA5545499.1"/>
    <property type="molecule type" value="Genomic_DNA"/>
</dbReference>
<feature type="binding site" evidence="5">
    <location>
        <position position="262"/>
    </location>
    <ligand>
        <name>dimethylallyl diphosphate</name>
        <dbReference type="ChEBI" id="CHEBI:57623"/>
    </ligand>
</feature>
<dbReference type="Gene3D" id="3.40.50.11270">
    <property type="match status" value="1"/>
</dbReference>
<feature type="binding site" evidence="5">
    <location>
        <position position="124"/>
    </location>
    <ligand>
        <name>(2E)-4-hydroxy-3-methylbut-2-enyl diphosphate</name>
        <dbReference type="ChEBI" id="CHEBI:128753"/>
    </ligand>
</feature>
<dbReference type="PANTHER" id="PTHR30426">
    <property type="entry name" value="4-HYDROXY-3-METHYLBUT-2-ENYL DIPHOSPHATE REDUCTASE"/>
    <property type="match status" value="1"/>
</dbReference>
<feature type="binding site" evidence="5">
    <location>
        <position position="12"/>
    </location>
    <ligand>
        <name>[4Fe-4S] cluster</name>
        <dbReference type="ChEBI" id="CHEBI:49883"/>
    </ligand>
</feature>
<feature type="binding site" evidence="5">
    <location>
        <position position="74"/>
    </location>
    <ligand>
        <name>dimethylallyl diphosphate</name>
        <dbReference type="ChEBI" id="CHEBI:57623"/>
    </ligand>
</feature>
<dbReference type="GO" id="GO:0019288">
    <property type="term" value="P:isopentenyl diphosphate biosynthetic process, methylerythritol 4-phosphate pathway"/>
    <property type="evidence" value="ECO:0007669"/>
    <property type="project" value="UniProtKB-UniRule"/>
</dbReference>
<dbReference type="Pfam" id="PF02401">
    <property type="entry name" value="LYTB"/>
    <property type="match status" value="1"/>
</dbReference>
<dbReference type="GO" id="GO:0050992">
    <property type="term" value="P:dimethylallyl diphosphate biosynthetic process"/>
    <property type="evidence" value="ECO:0007669"/>
    <property type="project" value="UniProtKB-UniRule"/>
</dbReference>
<dbReference type="GO" id="GO:0051745">
    <property type="term" value="F:4-hydroxy-3-methylbut-2-enyl diphosphate reductase activity"/>
    <property type="evidence" value="ECO:0007669"/>
    <property type="project" value="UniProtKB-UniRule"/>
</dbReference>
<dbReference type="NCBIfam" id="TIGR00216">
    <property type="entry name" value="ispH_lytB"/>
    <property type="match status" value="1"/>
</dbReference>
<keyword evidence="5" id="KW-0414">Isoprene biosynthesis</keyword>
<comment type="similarity">
    <text evidence="5">Belongs to the IspH family.</text>
</comment>
<organism evidence="6 7">
    <name type="scientific">Roseiconus nitratireducens</name>
    <dbReference type="NCBI Taxonomy" id="2605748"/>
    <lineage>
        <taxon>Bacteria</taxon>
        <taxon>Pseudomonadati</taxon>
        <taxon>Planctomycetota</taxon>
        <taxon>Planctomycetia</taxon>
        <taxon>Pirellulales</taxon>
        <taxon>Pirellulaceae</taxon>
        <taxon>Roseiconus</taxon>
    </lineage>
</organism>
<dbReference type="PANTHER" id="PTHR30426:SF0">
    <property type="entry name" value="4-HYDROXY-3-METHYLBUT-2-ENYL DIPHOSPHATE REDUCTASE"/>
    <property type="match status" value="1"/>
</dbReference>
<feature type="binding site" evidence="5">
    <location>
        <position position="220"/>
    </location>
    <ligand>
        <name>isopentenyl diphosphate</name>
        <dbReference type="ChEBI" id="CHEBI:128769"/>
    </ligand>
</feature>
<feature type="binding site" evidence="5">
    <location>
        <position position="218"/>
    </location>
    <ligand>
        <name>dimethylallyl diphosphate</name>
        <dbReference type="ChEBI" id="CHEBI:57623"/>
    </ligand>
</feature>
<keyword evidence="1 5" id="KW-0004">4Fe-4S</keyword>
<dbReference type="Gene3D" id="3.40.1010.20">
    <property type="entry name" value="4-hydroxy-3-methylbut-2-enyl diphosphate reductase, catalytic domain"/>
    <property type="match status" value="2"/>
</dbReference>
<feature type="binding site" evidence="5">
    <location>
        <position position="218"/>
    </location>
    <ligand>
        <name>isopentenyl diphosphate</name>
        <dbReference type="ChEBI" id="CHEBI:128769"/>
    </ligand>
</feature>
<feature type="binding site" evidence="5">
    <location>
        <position position="74"/>
    </location>
    <ligand>
        <name>isopentenyl diphosphate</name>
        <dbReference type="ChEBI" id="CHEBI:128769"/>
    </ligand>
</feature>
<protein>
    <recommendedName>
        <fullName evidence="5">4-hydroxy-3-methylbut-2-enyl diphosphate reductase</fullName>
        <shortName evidence="5">HMBPP reductase</shortName>
        <ecNumber evidence="5">1.17.7.4</ecNumber>
    </recommendedName>
</protein>
<dbReference type="GO" id="GO:0051539">
    <property type="term" value="F:4 iron, 4 sulfur cluster binding"/>
    <property type="evidence" value="ECO:0007669"/>
    <property type="project" value="UniProtKB-UniRule"/>
</dbReference>
<comment type="catalytic activity">
    <reaction evidence="5">
        <text>dimethylallyl diphosphate + 2 oxidized [2Fe-2S]-[ferredoxin] + H2O = (2E)-4-hydroxy-3-methylbut-2-enyl diphosphate + 2 reduced [2Fe-2S]-[ferredoxin] + 2 H(+)</text>
        <dbReference type="Rhea" id="RHEA:24825"/>
        <dbReference type="Rhea" id="RHEA-COMP:10000"/>
        <dbReference type="Rhea" id="RHEA-COMP:10001"/>
        <dbReference type="ChEBI" id="CHEBI:15377"/>
        <dbReference type="ChEBI" id="CHEBI:15378"/>
        <dbReference type="ChEBI" id="CHEBI:33737"/>
        <dbReference type="ChEBI" id="CHEBI:33738"/>
        <dbReference type="ChEBI" id="CHEBI:57623"/>
        <dbReference type="ChEBI" id="CHEBI:128753"/>
        <dbReference type="EC" id="1.17.7.4"/>
    </reaction>
</comment>
<comment type="pathway">
    <text evidence="5">Isoprenoid biosynthesis; isopentenyl diphosphate biosynthesis via DXP pathway; isopentenyl diphosphate from 1-deoxy-D-xylulose 5-phosphate: step 6/6.</text>
</comment>
<dbReference type="InterPro" id="IPR003451">
    <property type="entry name" value="LytB/IspH"/>
</dbReference>
<evidence type="ECO:0000256" key="2">
    <source>
        <dbReference type="ARBA" id="ARBA00022723"/>
    </source>
</evidence>
<feature type="binding site" evidence="5">
    <location>
        <position position="220"/>
    </location>
    <ligand>
        <name>(2E)-4-hydroxy-3-methylbut-2-enyl diphosphate</name>
        <dbReference type="ChEBI" id="CHEBI:128753"/>
    </ligand>
</feature>
<feature type="binding site" evidence="5">
    <location>
        <position position="39"/>
    </location>
    <ligand>
        <name>(2E)-4-hydroxy-3-methylbut-2-enyl diphosphate</name>
        <dbReference type="ChEBI" id="CHEBI:128753"/>
    </ligand>
</feature>
<dbReference type="RefSeq" id="WP_150075768.1">
    <property type="nucleotide sequence ID" value="NZ_VWOX01000003.1"/>
</dbReference>
<evidence type="ECO:0000256" key="1">
    <source>
        <dbReference type="ARBA" id="ARBA00022485"/>
    </source>
</evidence>
<feature type="binding site" evidence="5">
    <location>
        <position position="74"/>
    </location>
    <ligand>
        <name>(2E)-4-hydroxy-3-methylbut-2-enyl diphosphate</name>
        <dbReference type="ChEBI" id="CHEBI:128753"/>
    </ligand>
</feature>
<keyword evidence="4 5" id="KW-0411">Iron-sulfur</keyword>
<feature type="binding site" evidence="5">
    <location>
        <position position="124"/>
    </location>
    <ligand>
        <name>dimethylallyl diphosphate</name>
        <dbReference type="ChEBI" id="CHEBI:57623"/>
    </ligand>
</feature>
<dbReference type="AlphaFoldDB" id="A0A5M6DH18"/>
<dbReference type="GO" id="GO:0016114">
    <property type="term" value="P:terpenoid biosynthetic process"/>
    <property type="evidence" value="ECO:0007669"/>
    <property type="project" value="UniProtKB-UniRule"/>
</dbReference>
<feature type="binding site" evidence="5">
    <location>
        <position position="218"/>
    </location>
    <ligand>
        <name>(2E)-4-hydroxy-3-methylbut-2-enyl diphosphate</name>
        <dbReference type="ChEBI" id="CHEBI:128753"/>
    </ligand>
</feature>
<name>A0A5M6DH18_9BACT</name>
<dbReference type="CDD" id="cd13944">
    <property type="entry name" value="lytB_ispH"/>
    <property type="match status" value="1"/>
</dbReference>
<dbReference type="UniPathway" id="UPA00059">
    <property type="reaction ID" value="UER00105"/>
</dbReference>
<keyword evidence="7" id="KW-1185">Reference proteome</keyword>
<dbReference type="UniPathway" id="UPA00056">
    <property type="reaction ID" value="UER00097"/>
</dbReference>
<accession>A0A5M6DH18</accession>
<comment type="function">
    <text evidence="5">Catalyzes the conversion of 1-hydroxy-2-methyl-2-(E)-butenyl 4-diphosphate (HMBPP) into a mixture of isopentenyl diphosphate (IPP) and dimethylallyl diphosphate (DMAPP). Acts in the terminal step of the DOXP/MEP pathway for isoprenoid precursor biosynthesis.</text>
</comment>
<dbReference type="Proteomes" id="UP000324479">
    <property type="component" value="Unassembled WGS sequence"/>
</dbReference>
<feature type="active site" description="Proton donor" evidence="5">
    <location>
        <position position="126"/>
    </location>
</feature>
<comment type="caution">
    <text evidence="6">The sequence shown here is derived from an EMBL/GenBank/DDBJ whole genome shotgun (WGS) entry which is preliminary data.</text>
</comment>
<keyword evidence="3 5" id="KW-0408">Iron</keyword>
<evidence type="ECO:0000313" key="7">
    <source>
        <dbReference type="Proteomes" id="UP000324479"/>
    </source>
</evidence>
<dbReference type="HAMAP" id="MF_00191">
    <property type="entry name" value="IspH"/>
    <property type="match status" value="1"/>
</dbReference>
<dbReference type="GO" id="GO:0046872">
    <property type="term" value="F:metal ion binding"/>
    <property type="evidence" value="ECO:0007669"/>
    <property type="project" value="UniProtKB-KW"/>
</dbReference>
<feature type="binding site" evidence="5">
    <location>
        <position position="39"/>
    </location>
    <ligand>
        <name>isopentenyl diphosphate</name>
        <dbReference type="ChEBI" id="CHEBI:128769"/>
    </ligand>
</feature>
<feature type="binding site" evidence="5">
    <location>
        <position position="39"/>
    </location>
    <ligand>
        <name>dimethylallyl diphosphate</name>
        <dbReference type="ChEBI" id="CHEBI:57623"/>
    </ligand>
</feature>
<reference evidence="6 7" key="1">
    <citation type="submission" date="2019-08" db="EMBL/GenBank/DDBJ databases">
        <authorList>
            <person name="Dhanesh K."/>
            <person name="Kumar G."/>
            <person name="Sasikala C."/>
            <person name="Venkata Ramana C."/>
        </authorList>
    </citation>
    <scope>NUCLEOTIDE SEQUENCE [LARGE SCALE GENOMIC DNA]</scope>
    <source>
        <strain evidence="6 7">JC645</strain>
    </source>
</reference>
<comment type="catalytic activity">
    <reaction evidence="5">
        <text>isopentenyl diphosphate + 2 oxidized [2Fe-2S]-[ferredoxin] + H2O = (2E)-4-hydroxy-3-methylbut-2-enyl diphosphate + 2 reduced [2Fe-2S]-[ferredoxin] + 2 H(+)</text>
        <dbReference type="Rhea" id="RHEA:24488"/>
        <dbReference type="Rhea" id="RHEA-COMP:10000"/>
        <dbReference type="Rhea" id="RHEA-COMP:10001"/>
        <dbReference type="ChEBI" id="CHEBI:15377"/>
        <dbReference type="ChEBI" id="CHEBI:15378"/>
        <dbReference type="ChEBI" id="CHEBI:33737"/>
        <dbReference type="ChEBI" id="CHEBI:33738"/>
        <dbReference type="ChEBI" id="CHEBI:128753"/>
        <dbReference type="ChEBI" id="CHEBI:128769"/>
        <dbReference type="EC" id="1.17.7.4"/>
    </reaction>
</comment>
<feature type="binding site" evidence="5">
    <location>
        <position position="96"/>
    </location>
    <ligand>
        <name>[4Fe-4S] cluster</name>
        <dbReference type="ChEBI" id="CHEBI:49883"/>
    </ligand>
</feature>
<keyword evidence="2 5" id="KW-0479">Metal-binding</keyword>
<feature type="binding site" evidence="5">
    <location>
        <position position="262"/>
    </location>
    <ligand>
        <name>(2E)-4-hydroxy-3-methylbut-2-enyl diphosphate</name>
        <dbReference type="ChEBI" id="CHEBI:128753"/>
    </ligand>
</feature>
<evidence type="ECO:0000313" key="6">
    <source>
        <dbReference type="EMBL" id="KAA5545499.1"/>
    </source>
</evidence>
<keyword evidence="5 6" id="KW-0560">Oxidoreductase</keyword>
<feature type="binding site" evidence="5">
    <location>
        <position position="124"/>
    </location>
    <ligand>
        <name>isopentenyl diphosphate</name>
        <dbReference type="ChEBI" id="CHEBI:128769"/>
    </ligand>
</feature>
<evidence type="ECO:0000256" key="4">
    <source>
        <dbReference type="ARBA" id="ARBA00023014"/>
    </source>
</evidence>
<evidence type="ECO:0000256" key="3">
    <source>
        <dbReference type="ARBA" id="ARBA00023004"/>
    </source>
</evidence>
<gene>
    <name evidence="5 6" type="primary">ispH</name>
    <name evidence="6" type="ORF">FYK55_07590</name>
</gene>
<feature type="binding site" evidence="5">
    <location>
        <position position="190"/>
    </location>
    <ligand>
        <name>[4Fe-4S] cluster</name>
        <dbReference type="ChEBI" id="CHEBI:49883"/>
    </ligand>
</feature>
<feature type="binding site" evidence="5">
    <location>
        <position position="220"/>
    </location>
    <ligand>
        <name>dimethylallyl diphosphate</name>
        <dbReference type="ChEBI" id="CHEBI:57623"/>
    </ligand>
</feature>